<dbReference type="AlphaFoldDB" id="A0A5C5ZQC0"/>
<dbReference type="RefSeq" id="WP_197525285.1">
    <property type="nucleotide sequence ID" value="NZ_SJPQ01000001.1"/>
</dbReference>
<keyword evidence="4" id="KW-1185">Reference proteome</keyword>
<proteinExistence type="predicted"/>
<dbReference type="Pfam" id="PF07643">
    <property type="entry name" value="DUF1598"/>
    <property type="match status" value="1"/>
</dbReference>
<feature type="signal peptide" evidence="2">
    <location>
        <begin position="1"/>
        <end position="24"/>
    </location>
</feature>
<feature type="region of interest" description="Disordered" evidence="1">
    <location>
        <begin position="111"/>
        <end position="138"/>
    </location>
</feature>
<evidence type="ECO:0000313" key="4">
    <source>
        <dbReference type="Proteomes" id="UP000315440"/>
    </source>
</evidence>
<accession>A0A5C5ZQC0</accession>
<gene>
    <name evidence="3" type="ORF">Mal64_00830</name>
</gene>
<reference evidence="3 4" key="1">
    <citation type="submission" date="2019-02" db="EMBL/GenBank/DDBJ databases">
        <title>Deep-cultivation of Planctomycetes and their phenomic and genomic characterization uncovers novel biology.</title>
        <authorList>
            <person name="Wiegand S."/>
            <person name="Jogler M."/>
            <person name="Boedeker C."/>
            <person name="Pinto D."/>
            <person name="Vollmers J."/>
            <person name="Rivas-Marin E."/>
            <person name="Kohn T."/>
            <person name="Peeters S.H."/>
            <person name="Heuer A."/>
            <person name="Rast P."/>
            <person name="Oberbeckmann S."/>
            <person name="Bunk B."/>
            <person name="Jeske O."/>
            <person name="Meyerdierks A."/>
            <person name="Storesund J.E."/>
            <person name="Kallscheuer N."/>
            <person name="Luecker S."/>
            <person name="Lage O.M."/>
            <person name="Pohl T."/>
            <person name="Merkel B.J."/>
            <person name="Hornburger P."/>
            <person name="Mueller R.-W."/>
            <person name="Bruemmer F."/>
            <person name="Labrenz M."/>
            <person name="Spormann A.M."/>
            <person name="Op Den Camp H."/>
            <person name="Overmann J."/>
            <person name="Amann R."/>
            <person name="Jetten M.S.M."/>
            <person name="Mascher T."/>
            <person name="Medema M.H."/>
            <person name="Devos D.P."/>
            <person name="Kaster A.-K."/>
            <person name="Ovreas L."/>
            <person name="Rohde M."/>
            <person name="Galperin M.Y."/>
            <person name="Jogler C."/>
        </authorList>
    </citation>
    <scope>NUCLEOTIDE SEQUENCE [LARGE SCALE GENOMIC DNA]</scope>
    <source>
        <strain evidence="3 4">Mal64</strain>
    </source>
</reference>
<dbReference type="Proteomes" id="UP000315440">
    <property type="component" value="Unassembled WGS sequence"/>
</dbReference>
<keyword evidence="2" id="KW-0732">Signal</keyword>
<evidence type="ECO:0000313" key="3">
    <source>
        <dbReference type="EMBL" id="TWT89704.1"/>
    </source>
</evidence>
<evidence type="ECO:0000256" key="1">
    <source>
        <dbReference type="SAM" id="MobiDB-lite"/>
    </source>
</evidence>
<dbReference type="InterPro" id="IPR011487">
    <property type="entry name" value="DUF1598"/>
</dbReference>
<feature type="chain" id="PRO_5023098306" description="DUF1598 domain-containing protein" evidence="2">
    <location>
        <begin position="25"/>
        <end position="526"/>
    </location>
</feature>
<dbReference type="EMBL" id="SJPQ01000001">
    <property type="protein sequence ID" value="TWT89704.1"/>
    <property type="molecule type" value="Genomic_DNA"/>
</dbReference>
<protein>
    <recommendedName>
        <fullName evidence="5">DUF1598 domain-containing protein</fullName>
    </recommendedName>
</protein>
<evidence type="ECO:0008006" key="5">
    <source>
        <dbReference type="Google" id="ProtNLM"/>
    </source>
</evidence>
<comment type="caution">
    <text evidence="3">The sequence shown here is derived from an EMBL/GenBank/DDBJ whole genome shotgun (WGS) entry which is preliminary data.</text>
</comment>
<sequence length="526" mass="56756" precursor="true">MTKHKFWRTECALTAILVAAMICAAGPAAGQGGRGGGGGGGFGGGGGGGTGGQGGQGGQGGAGGAASADFDTLIDLIQSTVGVDSWAENGGGNGEIRPLTNGVYVDPGETLHRAKTSPTGPVVERPRRHGASACDPSKASELRCVSLPRLEREIARRQAKGLELDEAMLTLAGIRRVQYVFVYGAEGPDKPGDLVVAGAAGDWRRDEAGHIVSTDDDRPVVRLDDLITLLRRERKDPGSAFGCSITPRRQSLANAQQYINRSAGVEIPKSWRRRWLKGLRETVGRQDVEFFGVEPTSRVGWVLFEADHHMKLIGMGLEKGVDGVESYLDALRRERNPPADMAVLRWWFTLDYEEVRVSPEGDAYELVGHGARVLSENELLTEQGERVHTGRADRLTAGFARSFTEHYAELCAAYPIYTELRNVFDLAMVAAIIHDRGLADQAGWSPSLLMSRDRLRLPVGPTPREVDTVVSHRVVNRRNFVAGVSGGVMVKTGAHVEAQQPSNEKACPCPGRCPADNTHWWWDVAP</sequence>
<organism evidence="3 4">
    <name type="scientific">Pseudobythopirellula maris</name>
    <dbReference type="NCBI Taxonomy" id="2527991"/>
    <lineage>
        <taxon>Bacteria</taxon>
        <taxon>Pseudomonadati</taxon>
        <taxon>Planctomycetota</taxon>
        <taxon>Planctomycetia</taxon>
        <taxon>Pirellulales</taxon>
        <taxon>Lacipirellulaceae</taxon>
        <taxon>Pseudobythopirellula</taxon>
    </lineage>
</organism>
<evidence type="ECO:0000256" key="2">
    <source>
        <dbReference type="SAM" id="SignalP"/>
    </source>
</evidence>
<feature type="region of interest" description="Disordered" evidence="1">
    <location>
        <begin position="44"/>
        <end position="64"/>
    </location>
</feature>
<name>A0A5C5ZQC0_9BACT</name>